<sequence length="838" mass="97967">MDSIFLQNSNYIPTCIKDYCLLQQLGRGAFGDVFKAIPLKGKLKNMKMALKIINKTKLTSQTRRRRIINEIFIHSSLERHKNILDFYTSFEDNQNIYIVTQLCSHGSLYSFMQMQPYLPLQENIVKKIMWEIVSGLIFLHSHKIIHRDLKLSNILLDENDIAKIADFGLSTVLQNSSDEEPMTLCGTPNYISPEIIAHKPSGLASDIWSLGCIFFCLLDNSPPFHSENISKTLIQVINGNLRQLPSYISYEAKNLVNEMLQRNPSDRIKTHEILKHPFFTSISDSKKNYNLYSNYKSKDYALSSNFKEFETTTDISKFIGHISNLDTLGKKDFKEIEKKEKTFVVRKLQNIINNSVITSPEKKVLQRIENILNENKKNIIYKDIKKSNLYFPIKIPLLKNKQFSNLNLNSNNNIDYIAEKSFTTSFTQDDMNMRKNDKKFNILSHTIENNINVISEDWNINKEKKKNSIYNHFSKKYINLDEYLKSQPISYVSSLQKPMDDFNKNHNKSQSKTCFLLDASQETPIKYNSKNLKNLNILEKEPIAKSDQHELKQYLYINKKNDFSNKLVSDFAKKYHFNTKGLNTIKQKTKHANLEITKKGYLQLSFHNTDWKCLINPDGNKIKIIQNDKLLHIYELDDLPAKYLKAYRYASKFISILKSKIPKIILDTPYTKCRLYLNSVFEIYYINNRSLIVQLDSKKQTIKISQNNSENKNELLYEGDIDLACKKFPEIVLDAVDRYKKCLNVEKDTEDDIIDTYAKFIYGKGWWWINKKTGIMMFLDGSQLQVYFKTNNYLNTRSISHIKFIDNHIHEVYELDNNTTIPEIVKKKLLILKDYGLL</sequence>
<dbReference type="EMBL" id="JABTEG010000005">
    <property type="protein sequence ID" value="KAG4305007.1"/>
    <property type="molecule type" value="Genomic_DNA"/>
</dbReference>
<reference evidence="1 2" key="1">
    <citation type="journal article" date="2021" name="Commun. Biol.">
        <title>Genomic insights into the host specific adaptation of the Pneumocystis genus.</title>
        <authorList>
            <person name="Cisse O.H."/>
            <person name="Ma L."/>
            <person name="Dekker J.P."/>
            <person name="Khil P.P."/>
            <person name="Youn J.-H."/>
            <person name="Brenchley J.M."/>
            <person name="Blair R."/>
            <person name="Pahar B."/>
            <person name="Chabe M."/>
            <person name="Van Rompay K.K.A."/>
            <person name="Keesler R."/>
            <person name="Sukura A."/>
            <person name="Hirsch V."/>
            <person name="Kutty G."/>
            <person name="Liu Y."/>
            <person name="Peng L."/>
            <person name="Chen J."/>
            <person name="Song J."/>
            <person name="Weissenbacher-Lang C."/>
            <person name="Xu J."/>
            <person name="Upham N.S."/>
            <person name="Stajich J.E."/>
            <person name="Cuomo C.A."/>
            <person name="Cushion M.T."/>
            <person name="Kovacs J.A."/>
        </authorList>
    </citation>
    <scope>NUCLEOTIDE SEQUENCE [LARGE SCALE GENOMIC DNA]</scope>
    <source>
        <strain evidence="1 2">RABM</strain>
    </source>
</reference>
<protein>
    <submittedName>
        <fullName evidence="1">Uncharacterized protein</fullName>
    </submittedName>
</protein>
<organism evidence="1 2">
    <name type="scientific">Pneumocystis oryctolagi</name>
    <dbReference type="NCBI Taxonomy" id="42067"/>
    <lineage>
        <taxon>Eukaryota</taxon>
        <taxon>Fungi</taxon>
        <taxon>Dikarya</taxon>
        <taxon>Ascomycota</taxon>
        <taxon>Taphrinomycotina</taxon>
        <taxon>Pneumocystomycetes</taxon>
        <taxon>Pneumocystaceae</taxon>
        <taxon>Pneumocystis</taxon>
    </lineage>
</organism>
<accession>A0ACB7CEU1</accession>
<evidence type="ECO:0000313" key="1">
    <source>
        <dbReference type="EMBL" id="KAG4305007.1"/>
    </source>
</evidence>
<comment type="caution">
    <text evidence="1">The sequence shown here is derived from an EMBL/GenBank/DDBJ whole genome shotgun (WGS) entry which is preliminary data.</text>
</comment>
<dbReference type="Proteomes" id="UP000768646">
    <property type="component" value="Unassembled WGS sequence"/>
</dbReference>
<proteinExistence type="predicted"/>
<gene>
    <name evidence="1" type="ORF">PORY_001682</name>
</gene>
<evidence type="ECO:0000313" key="2">
    <source>
        <dbReference type="Proteomes" id="UP000768646"/>
    </source>
</evidence>
<keyword evidence="2" id="KW-1185">Reference proteome</keyword>
<name>A0ACB7CEU1_9ASCO</name>